<dbReference type="InterPro" id="IPR021517">
    <property type="entry name" value="DUF3180"/>
</dbReference>
<feature type="transmembrane region" description="Helical" evidence="1">
    <location>
        <begin position="77"/>
        <end position="104"/>
    </location>
</feature>
<accession>A0A9E8S9K7</accession>
<evidence type="ECO:0000313" key="2">
    <source>
        <dbReference type="EMBL" id="WAB82129.1"/>
    </source>
</evidence>
<proteinExistence type="predicted"/>
<dbReference type="KEGG" id="mdb:OVN18_03725"/>
<dbReference type="Pfam" id="PF11377">
    <property type="entry name" value="DUF3180"/>
    <property type="match status" value="1"/>
</dbReference>
<dbReference type="Proteomes" id="UP001164706">
    <property type="component" value="Chromosome"/>
</dbReference>
<evidence type="ECO:0000313" key="3">
    <source>
        <dbReference type="Proteomes" id="UP001164706"/>
    </source>
</evidence>
<dbReference type="AlphaFoldDB" id="A0A9E8S9K7"/>
<dbReference type="EMBL" id="CP113089">
    <property type="protein sequence ID" value="WAB82129.1"/>
    <property type="molecule type" value="Genomic_DNA"/>
</dbReference>
<keyword evidence="1" id="KW-0812">Transmembrane</keyword>
<feature type="transmembrane region" description="Helical" evidence="1">
    <location>
        <begin position="7"/>
        <end position="29"/>
    </location>
</feature>
<keyword evidence="3" id="KW-1185">Reference proteome</keyword>
<name>A0A9E8S9K7_9MICO</name>
<feature type="transmembrane region" description="Helical" evidence="1">
    <location>
        <begin position="110"/>
        <end position="133"/>
    </location>
</feature>
<protein>
    <submittedName>
        <fullName evidence="2">DUF3180 domain-containing protein</fullName>
    </submittedName>
</protein>
<feature type="transmembrane region" description="Helical" evidence="1">
    <location>
        <begin position="35"/>
        <end position="57"/>
    </location>
</feature>
<dbReference type="RefSeq" id="WP_267782017.1">
    <property type="nucleotide sequence ID" value="NZ_CP113089.1"/>
</dbReference>
<gene>
    <name evidence="2" type="ORF">OVN18_03725</name>
</gene>
<sequence>MTRTRPLPLVVLAAIGVAGAFLLDLVLAMQGRPVLVPPVSLIVALLLIAAALVGLAWPVRRAAKGERRVDPFYAMRILVLAKACALGAALLTGVGAGILVYLLSRSVVPIGSSVTAAAMLVAAAALLVAALVAEHFCSLPPEDEAEDEAAAAAS</sequence>
<organism evidence="2 3">
    <name type="scientific">Microcella daejeonensis</name>
    <dbReference type="NCBI Taxonomy" id="2994971"/>
    <lineage>
        <taxon>Bacteria</taxon>
        <taxon>Bacillati</taxon>
        <taxon>Actinomycetota</taxon>
        <taxon>Actinomycetes</taxon>
        <taxon>Micrococcales</taxon>
        <taxon>Microbacteriaceae</taxon>
        <taxon>Microcella</taxon>
    </lineage>
</organism>
<keyword evidence="1" id="KW-0472">Membrane</keyword>
<keyword evidence="1" id="KW-1133">Transmembrane helix</keyword>
<evidence type="ECO:0000256" key="1">
    <source>
        <dbReference type="SAM" id="Phobius"/>
    </source>
</evidence>
<reference evidence="2" key="1">
    <citation type="submission" date="2022-11" db="EMBL/GenBank/DDBJ databases">
        <title>Description of Microcella daejonensis nov. sp, isolated from riverside soil.</title>
        <authorList>
            <person name="Molina K.M."/>
            <person name="Kim S.B."/>
        </authorList>
    </citation>
    <scope>NUCLEOTIDE SEQUENCE</scope>
    <source>
        <strain evidence="2">MMS21-STM12</strain>
    </source>
</reference>